<dbReference type="EMBL" id="JAAMOW010000006">
    <property type="protein sequence ID" value="NGY05526.1"/>
    <property type="molecule type" value="Genomic_DNA"/>
</dbReference>
<evidence type="ECO:0000313" key="5">
    <source>
        <dbReference type="Proteomes" id="UP000472676"/>
    </source>
</evidence>
<accession>A0A6M2BSF7</accession>
<dbReference type="RefSeq" id="WP_166257215.1">
    <property type="nucleotide sequence ID" value="NZ_JAAMOW010000006.1"/>
</dbReference>
<evidence type="ECO:0000256" key="1">
    <source>
        <dbReference type="SAM" id="Coils"/>
    </source>
</evidence>
<dbReference type="InterPro" id="IPR050570">
    <property type="entry name" value="Cell_wall_metabolism_enzyme"/>
</dbReference>
<dbReference type="GO" id="GO:0004222">
    <property type="term" value="F:metalloendopeptidase activity"/>
    <property type="evidence" value="ECO:0007669"/>
    <property type="project" value="TreeGrafter"/>
</dbReference>
<proteinExistence type="predicted"/>
<evidence type="ECO:0000256" key="2">
    <source>
        <dbReference type="SAM" id="SignalP"/>
    </source>
</evidence>
<evidence type="ECO:0000313" key="4">
    <source>
        <dbReference type="EMBL" id="NGY05526.1"/>
    </source>
</evidence>
<feature type="domain" description="M23ase beta-sheet core" evidence="3">
    <location>
        <begin position="289"/>
        <end position="382"/>
    </location>
</feature>
<dbReference type="Proteomes" id="UP000472676">
    <property type="component" value="Unassembled WGS sequence"/>
</dbReference>
<organism evidence="4 5">
    <name type="scientific">Solimonas terrae</name>
    <dbReference type="NCBI Taxonomy" id="1396819"/>
    <lineage>
        <taxon>Bacteria</taxon>
        <taxon>Pseudomonadati</taxon>
        <taxon>Pseudomonadota</taxon>
        <taxon>Gammaproteobacteria</taxon>
        <taxon>Nevskiales</taxon>
        <taxon>Nevskiaceae</taxon>
        <taxon>Solimonas</taxon>
    </lineage>
</organism>
<keyword evidence="2" id="KW-0732">Signal</keyword>
<dbReference type="FunFam" id="2.70.70.10:FF:000003">
    <property type="entry name" value="Murein hydrolase activator EnvC"/>
    <property type="match status" value="1"/>
</dbReference>
<dbReference type="InterPro" id="IPR016047">
    <property type="entry name" value="M23ase_b-sheet_dom"/>
</dbReference>
<dbReference type="CDD" id="cd12797">
    <property type="entry name" value="M23_peptidase"/>
    <property type="match status" value="1"/>
</dbReference>
<keyword evidence="1" id="KW-0175">Coiled coil</keyword>
<gene>
    <name evidence="4" type="ORF">G7Y85_12200</name>
</gene>
<reference evidence="4 5" key="1">
    <citation type="journal article" date="2014" name="Int. J. Syst. Evol. Microbiol.">
        <title>Solimonas terrae sp. nov., isolated from soil.</title>
        <authorList>
            <person name="Kim S.J."/>
            <person name="Moon J.Y."/>
            <person name="Weon H.Y."/>
            <person name="Ahn J.H."/>
            <person name="Chen W.M."/>
            <person name="Kwon S.W."/>
        </authorList>
    </citation>
    <scope>NUCLEOTIDE SEQUENCE [LARGE SCALE GENOMIC DNA]</scope>
    <source>
        <strain evidence="4 5">KIS83-12</strain>
    </source>
</reference>
<evidence type="ECO:0000259" key="3">
    <source>
        <dbReference type="Pfam" id="PF01551"/>
    </source>
</evidence>
<dbReference type="Gene3D" id="2.70.70.10">
    <property type="entry name" value="Glucose Permease (Domain IIA)"/>
    <property type="match status" value="1"/>
</dbReference>
<name>A0A6M2BSF7_9GAMM</name>
<sequence>MFRRPLLRAMLIAAVLATAVTGAARADDAALDKNQKALAEVRSRIGDLQQKVEADQNEHDALAREMQTVERKIASATQAIRSIQRKLDEQQRKMRDTQADQKEALAALDAGRAGLARQIRAAYVLGRQGETQLLLNVDNAQTVGRMLTYYDYLQKAQLAAIAAIRAHAQELDELADRLQEQQSQLEQLRKDQQQTLSDLKDQRAQRADVLQQLKARLSGETDNLAQLKEDERNIRELIESLKKTLADLPPDVSPSDKPFATLKGKLPWPVRGALLAHYGEAKAGGRLSWNGHWIAAGDGAAVHAVAHGRVVYVGWMHRYGLIVLLEHEDGYFSLYGHCQTATVQVGDSVRAGQTIAGAGTTGGYDQSGVYFEIRKGADAIDPDRWLAH</sequence>
<feature type="coiled-coil region" evidence="1">
    <location>
        <begin position="31"/>
        <end position="107"/>
    </location>
</feature>
<dbReference type="Gene3D" id="6.10.250.3150">
    <property type="match status" value="1"/>
</dbReference>
<protein>
    <submittedName>
        <fullName evidence="4">Peptidoglycan DD-metalloendopeptidase family protein</fullName>
    </submittedName>
</protein>
<dbReference type="SUPFAM" id="SSF57997">
    <property type="entry name" value="Tropomyosin"/>
    <property type="match status" value="1"/>
</dbReference>
<feature type="chain" id="PRO_5026673316" evidence="2">
    <location>
        <begin position="27"/>
        <end position="388"/>
    </location>
</feature>
<dbReference type="InterPro" id="IPR011055">
    <property type="entry name" value="Dup_hybrid_motif"/>
</dbReference>
<feature type="coiled-coil region" evidence="1">
    <location>
        <begin position="161"/>
        <end position="247"/>
    </location>
</feature>
<dbReference type="PANTHER" id="PTHR21666:SF270">
    <property type="entry name" value="MUREIN HYDROLASE ACTIVATOR ENVC"/>
    <property type="match status" value="1"/>
</dbReference>
<dbReference type="Pfam" id="PF01551">
    <property type="entry name" value="Peptidase_M23"/>
    <property type="match status" value="1"/>
</dbReference>
<dbReference type="AlphaFoldDB" id="A0A6M2BSF7"/>
<dbReference type="SUPFAM" id="SSF51261">
    <property type="entry name" value="Duplicated hybrid motif"/>
    <property type="match status" value="1"/>
</dbReference>
<dbReference type="PANTHER" id="PTHR21666">
    <property type="entry name" value="PEPTIDASE-RELATED"/>
    <property type="match status" value="1"/>
</dbReference>
<comment type="caution">
    <text evidence="4">The sequence shown here is derived from an EMBL/GenBank/DDBJ whole genome shotgun (WGS) entry which is preliminary data.</text>
</comment>
<keyword evidence="5" id="KW-1185">Reference proteome</keyword>
<feature type="signal peptide" evidence="2">
    <location>
        <begin position="1"/>
        <end position="26"/>
    </location>
</feature>